<keyword evidence="2" id="KW-0472">Membrane</keyword>
<dbReference type="PANTHER" id="PTHR42109:SF2">
    <property type="entry name" value="INTEGRAL MEMBRANE PROTEIN"/>
    <property type="match status" value="1"/>
</dbReference>
<feature type="transmembrane region" description="Helical" evidence="2">
    <location>
        <begin position="237"/>
        <end position="257"/>
    </location>
</feature>
<feature type="transmembrane region" description="Helical" evidence="2">
    <location>
        <begin position="167"/>
        <end position="188"/>
    </location>
</feature>
<protein>
    <recommendedName>
        <fullName evidence="3">DUF7702 domain-containing protein</fullName>
    </recommendedName>
</protein>
<proteinExistence type="predicted"/>
<feature type="transmembrane region" description="Helical" evidence="2">
    <location>
        <begin position="12"/>
        <end position="29"/>
    </location>
</feature>
<feature type="transmembrane region" description="Helical" evidence="2">
    <location>
        <begin position="41"/>
        <end position="61"/>
    </location>
</feature>
<accession>A0A316VEX0</accession>
<evidence type="ECO:0000313" key="5">
    <source>
        <dbReference type="Proteomes" id="UP000245771"/>
    </source>
</evidence>
<dbReference type="InterPro" id="IPR056119">
    <property type="entry name" value="DUF7702"/>
</dbReference>
<gene>
    <name evidence="4" type="ORF">FA14DRAFT_52461</name>
</gene>
<dbReference type="Proteomes" id="UP000245771">
    <property type="component" value="Unassembled WGS sequence"/>
</dbReference>
<keyword evidence="2" id="KW-1133">Transmembrane helix</keyword>
<organism evidence="4 5">
    <name type="scientific">Meira miltonrushii</name>
    <dbReference type="NCBI Taxonomy" id="1280837"/>
    <lineage>
        <taxon>Eukaryota</taxon>
        <taxon>Fungi</taxon>
        <taxon>Dikarya</taxon>
        <taxon>Basidiomycota</taxon>
        <taxon>Ustilaginomycotina</taxon>
        <taxon>Exobasidiomycetes</taxon>
        <taxon>Exobasidiales</taxon>
        <taxon>Brachybasidiaceae</taxon>
        <taxon>Meira</taxon>
    </lineage>
</organism>
<feature type="domain" description="DUF7702" evidence="3">
    <location>
        <begin position="6"/>
        <end position="258"/>
    </location>
</feature>
<evidence type="ECO:0000256" key="1">
    <source>
        <dbReference type="SAM" id="MobiDB-lite"/>
    </source>
</evidence>
<dbReference type="RefSeq" id="XP_025356479.1">
    <property type="nucleotide sequence ID" value="XM_025502471.1"/>
</dbReference>
<feature type="compositionally biased region" description="Polar residues" evidence="1">
    <location>
        <begin position="281"/>
        <end position="296"/>
    </location>
</feature>
<dbReference type="InParanoid" id="A0A316VEX0"/>
<dbReference type="AlphaFoldDB" id="A0A316VEX0"/>
<evidence type="ECO:0000259" key="3">
    <source>
        <dbReference type="Pfam" id="PF24800"/>
    </source>
</evidence>
<feature type="region of interest" description="Disordered" evidence="1">
    <location>
        <begin position="281"/>
        <end position="317"/>
    </location>
</feature>
<dbReference type="STRING" id="1280837.A0A316VEX0"/>
<keyword evidence="5" id="KW-1185">Reference proteome</keyword>
<name>A0A316VEX0_9BASI</name>
<sequence>MTWSSIEIIDLIFVPIYFILFLAALYAFIKHAHNKRVTFGLLFLFPLIRCVGNILLVAAMQEQKKSNPNVNTLTDLYTGGFVLQLAGFGLLFSAALNLTKRASLYVAPVQNGGGRGGLIDKIKTPAGFLHLVNTVSNILLIVGLTNSTSSFSPTSANKASIDVLAKVGIIMLLVATVLLTVLTIYHLFIKGPLTPSARTILTFVAIACVPMIARMAWSTYRVAANNLIGANIWASLVLQYIAESVATAIFVALSFVLDARGGDADLDERKTYNDRAQNAYNSTAPNTQFATEQASSPGYAESKSAYTYPPQQAYQAA</sequence>
<dbReference type="GeneID" id="37024252"/>
<dbReference type="EMBL" id="KZ819603">
    <property type="protein sequence ID" value="PWN36177.1"/>
    <property type="molecule type" value="Genomic_DNA"/>
</dbReference>
<dbReference type="Pfam" id="PF24800">
    <property type="entry name" value="DUF7702"/>
    <property type="match status" value="1"/>
</dbReference>
<dbReference type="OrthoDB" id="2560628at2759"/>
<reference evidence="4 5" key="1">
    <citation type="journal article" date="2018" name="Mol. Biol. Evol.">
        <title>Broad Genomic Sampling Reveals a Smut Pathogenic Ancestry of the Fungal Clade Ustilaginomycotina.</title>
        <authorList>
            <person name="Kijpornyongpan T."/>
            <person name="Mondo S.J."/>
            <person name="Barry K."/>
            <person name="Sandor L."/>
            <person name="Lee J."/>
            <person name="Lipzen A."/>
            <person name="Pangilinan J."/>
            <person name="LaButti K."/>
            <person name="Hainaut M."/>
            <person name="Henrissat B."/>
            <person name="Grigoriev I.V."/>
            <person name="Spatafora J.W."/>
            <person name="Aime M.C."/>
        </authorList>
    </citation>
    <scope>NUCLEOTIDE SEQUENCE [LARGE SCALE GENOMIC DNA]</scope>
    <source>
        <strain evidence="4 5">MCA 3882</strain>
    </source>
</reference>
<evidence type="ECO:0000313" key="4">
    <source>
        <dbReference type="EMBL" id="PWN36177.1"/>
    </source>
</evidence>
<dbReference type="PANTHER" id="PTHR42109">
    <property type="entry name" value="UNPLACED GENOMIC SCAFFOLD UM_SCAF_CONTIG_1.265, WHOLE GENOME SHOTGUN SEQUENCE"/>
    <property type="match status" value="1"/>
</dbReference>
<keyword evidence="2" id="KW-0812">Transmembrane</keyword>
<feature type="transmembrane region" description="Helical" evidence="2">
    <location>
        <begin position="81"/>
        <end position="98"/>
    </location>
</feature>
<evidence type="ECO:0000256" key="2">
    <source>
        <dbReference type="SAM" id="Phobius"/>
    </source>
</evidence>
<feature type="transmembrane region" description="Helical" evidence="2">
    <location>
        <begin position="200"/>
        <end position="217"/>
    </location>
</feature>